<accession>A0ABW5LBB1</accession>
<dbReference type="EMBL" id="JBHULE010000003">
    <property type="protein sequence ID" value="MFD2561722.1"/>
    <property type="molecule type" value="Genomic_DNA"/>
</dbReference>
<protein>
    <recommendedName>
        <fullName evidence="3">DUF306 domain-containing protein</fullName>
    </recommendedName>
</protein>
<name>A0ABW5LBB1_9FLAO</name>
<evidence type="ECO:0008006" key="3">
    <source>
        <dbReference type="Google" id="ProtNLM"/>
    </source>
</evidence>
<keyword evidence="2" id="KW-1185">Reference proteome</keyword>
<proteinExistence type="predicted"/>
<dbReference type="RefSeq" id="WP_378289690.1">
    <property type="nucleotide sequence ID" value="NZ_JBHULE010000003.1"/>
</dbReference>
<comment type="caution">
    <text evidence="1">The sequence shown here is derived from an EMBL/GenBank/DDBJ whole genome shotgun (WGS) entry which is preliminary data.</text>
</comment>
<dbReference type="Proteomes" id="UP001597319">
    <property type="component" value="Unassembled WGS sequence"/>
</dbReference>
<evidence type="ECO:0000313" key="2">
    <source>
        <dbReference type="Proteomes" id="UP001597319"/>
    </source>
</evidence>
<gene>
    <name evidence="1" type="ORF">ACFSR1_03505</name>
</gene>
<reference evidence="2" key="1">
    <citation type="journal article" date="2019" name="Int. J. Syst. Evol. Microbiol.">
        <title>The Global Catalogue of Microorganisms (GCM) 10K type strain sequencing project: providing services to taxonomists for standard genome sequencing and annotation.</title>
        <authorList>
            <consortium name="The Broad Institute Genomics Platform"/>
            <consortium name="The Broad Institute Genome Sequencing Center for Infectious Disease"/>
            <person name="Wu L."/>
            <person name="Ma J."/>
        </authorList>
    </citation>
    <scope>NUCLEOTIDE SEQUENCE [LARGE SCALE GENOMIC DNA]</scope>
    <source>
        <strain evidence="2">KCTC 52274</strain>
    </source>
</reference>
<evidence type="ECO:0000313" key="1">
    <source>
        <dbReference type="EMBL" id="MFD2561722.1"/>
    </source>
</evidence>
<sequence length="156" mass="18078">MKKVNYSILILLALVLLAFRNNDLQPKLIKYQSSECLNENVYKIKRKWSNKLISKKVVGDIQIYAISILTNCNLTSKGDIELRKDTLNLKYDGLYELDKTYSEKENDSTVLIVEEYTQVLADCDCIFNLKYSIKGLENKQYVIEANGKLLNKKNNR</sequence>
<organism evidence="1 2">
    <name type="scientific">Aquimarina rubra</name>
    <dbReference type="NCBI Taxonomy" id="1920033"/>
    <lineage>
        <taxon>Bacteria</taxon>
        <taxon>Pseudomonadati</taxon>
        <taxon>Bacteroidota</taxon>
        <taxon>Flavobacteriia</taxon>
        <taxon>Flavobacteriales</taxon>
        <taxon>Flavobacteriaceae</taxon>
        <taxon>Aquimarina</taxon>
    </lineage>
</organism>